<sequence>MISTPGYWRRRSAFAMTAAATACWTPQPVTPGSAAETLLHWLQRQAMEL</sequence>
<protein>
    <submittedName>
        <fullName evidence="1">Uncharacterized protein</fullName>
    </submittedName>
</protein>
<dbReference type="AlphaFoldDB" id="A0A4U9HHP7"/>
<dbReference type="Proteomes" id="UP000307968">
    <property type="component" value="Chromosome"/>
</dbReference>
<reference evidence="1 2" key="1">
    <citation type="submission" date="2019-05" db="EMBL/GenBank/DDBJ databases">
        <authorList>
            <consortium name="Pathogen Informatics"/>
        </authorList>
    </citation>
    <scope>NUCLEOTIDE SEQUENCE [LARGE SCALE GENOMIC DNA]</scope>
    <source>
        <strain evidence="1 2">NCTC12971</strain>
    </source>
</reference>
<dbReference type="EMBL" id="LR590463">
    <property type="protein sequence ID" value="VTP61609.1"/>
    <property type="molecule type" value="Genomic_DNA"/>
</dbReference>
<name>A0A4U9HHP7_SERRU</name>
<proteinExistence type="predicted"/>
<organism evidence="1 2">
    <name type="scientific">Serratia rubidaea</name>
    <name type="common">Serratia marinorubra</name>
    <dbReference type="NCBI Taxonomy" id="61652"/>
    <lineage>
        <taxon>Bacteria</taxon>
        <taxon>Pseudomonadati</taxon>
        <taxon>Pseudomonadota</taxon>
        <taxon>Gammaproteobacteria</taxon>
        <taxon>Enterobacterales</taxon>
        <taxon>Yersiniaceae</taxon>
        <taxon>Serratia</taxon>
    </lineage>
</organism>
<gene>
    <name evidence="1" type="ORF">NCTC12971_02123</name>
</gene>
<evidence type="ECO:0000313" key="2">
    <source>
        <dbReference type="Proteomes" id="UP000307968"/>
    </source>
</evidence>
<accession>A0A4U9HHP7</accession>
<evidence type="ECO:0000313" key="1">
    <source>
        <dbReference type="EMBL" id="VTP61609.1"/>
    </source>
</evidence>